<reference evidence="1 2" key="1">
    <citation type="journal article" date="2021" name="BMC Biol.">
        <title>Horizontally acquired antibacterial genes associated with adaptive radiation of ladybird beetles.</title>
        <authorList>
            <person name="Li H.S."/>
            <person name="Tang X.F."/>
            <person name="Huang Y.H."/>
            <person name="Xu Z.Y."/>
            <person name="Chen M.L."/>
            <person name="Du X.Y."/>
            <person name="Qiu B.Y."/>
            <person name="Chen P.T."/>
            <person name="Zhang W."/>
            <person name="Slipinski A."/>
            <person name="Escalona H.E."/>
            <person name="Waterhouse R.M."/>
            <person name="Zwick A."/>
            <person name="Pang H."/>
        </authorList>
    </citation>
    <scope>NUCLEOTIDE SEQUENCE [LARGE SCALE GENOMIC DNA]</scope>
    <source>
        <strain evidence="1">SYSU2018</strain>
    </source>
</reference>
<dbReference type="EMBL" id="JABFTP020000083">
    <property type="protein sequence ID" value="KAL3275104.1"/>
    <property type="molecule type" value="Genomic_DNA"/>
</dbReference>
<dbReference type="AlphaFoldDB" id="A0ABD2N9S9"/>
<organism evidence="1 2">
    <name type="scientific">Cryptolaemus montrouzieri</name>
    <dbReference type="NCBI Taxonomy" id="559131"/>
    <lineage>
        <taxon>Eukaryota</taxon>
        <taxon>Metazoa</taxon>
        <taxon>Ecdysozoa</taxon>
        <taxon>Arthropoda</taxon>
        <taxon>Hexapoda</taxon>
        <taxon>Insecta</taxon>
        <taxon>Pterygota</taxon>
        <taxon>Neoptera</taxon>
        <taxon>Endopterygota</taxon>
        <taxon>Coleoptera</taxon>
        <taxon>Polyphaga</taxon>
        <taxon>Cucujiformia</taxon>
        <taxon>Coccinelloidea</taxon>
        <taxon>Coccinellidae</taxon>
        <taxon>Scymninae</taxon>
        <taxon>Scymnini</taxon>
        <taxon>Cryptolaemus</taxon>
    </lineage>
</organism>
<protein>
    <submittedName>
        <fullName evidence="1">Uncharacterized protein</fullName>
    </submittedName>
</protein>
<gene>
    <name evidence="1" type="ORF">HHI36_019875</name>
</gene>
<proteinExistence type="predicted"/>
<accession>A0ABD2N9S9</accession>
<comment type="caution">
    <text evidence="1">The sequence shown here is derived from an EMBL/GenBank/DDBJ whole genome shotgun (WGS) entry which is preliminary data.</text>
</comment>
<name>A0ABD2N9S9_9CUCU</name>
<dbReference type="Proteomes" id="UP001516400">
    <property type="component" value="Unassembled WGS sequence"/>
</dbReference>
<evidence type="ECO:0000313" key="1">
    <source>
        <dbReference type="EMBL" id="KAL3275104.1"/>
    </source>
</evidence>
<evidence type="ECO:0000313" key="2">
    <source>
        <dbReference type="Proteomes" id="UP001516400"/>
    </source>
</evidence>
<keyword evidence="2" id="KW-1185">Reference proteome</keyword>
<sequence>MVQRSGVYQVVQECTRITNTCASTIDLIITNDKYTKHRIHQTPKIAEHSNMTVPSDKMKFKSGTVRDMNFCELQFQLDLMDNNIWSDNDKTVDETAKHLVYIIEKTLCIHAQIRQRHPVYKWENKLWWKLNINSEISRRDIQQYYKARRGLVTL</sequence>